<name>G7VHQ2_9CREN</name>
<dbReference type="OrthoDB" id="27224at2157"/>
<reference evidence="1 2" key="1">
    <citation type="journal article" date="2012" name="J. Bacteriol.">
        <title>Complete genome sequence of strain 1860, a crenarchaeon of the genus pyrobaculum able to grow with various electron acceptors.</title>
        <authorList>
            <person name="Mardanov A.V."/>
            <person name="Gumerov V.M."/>
            <person name="Slobodkina G.B."/>
            <person name="Beletsky A.V."/>
            <person name="Bonch-Osmolovskaya E.A."/>
            <person name="Ravin N.V."/>
            <person name="Skryabin K.G."/>
        </authorList>
    </citation>
    <scope>NUCLEOTIDE SEQUENCE [LARGE SCALE GENOMIC DNA]</scope>
    <source>
        <strain evidence="1 2">1860</strain>
    </source>
</reference>
<sequence length="142" mass="15392">MRKIVLTPTYDSYGDVEILSNFLVALGGVYNVYREGRNIVIELAEGQSPAEVVRTVLDMGHELALPVYVFTAKKGLDDRVVVRRLEGQPLIVAAEYYPRSGRGAVVAVPGASREEVEAALRSAVDSAVVESASIQPIRKSFG</sequence>
<protein>
    <submittedName>
        <fullName evidence="1">Uncharacterized protein</fullName>
    </submittedName>
</protein>
<dbReference type="eggNOG" id="arCOG05688">
    <property type="taxonomic scope" value="Archaea"/>
</dbReference>
<gene>
    <name evidence="1" type="ORF">P186_0622</name>
</gene>
<dbReference type="BioCyc" id="PSP1104324:GJSN-612-MONOMER"/>
<dbReference type="RefSeq" id="WP_014287902.1">
    <property type="nucleotide sequence ID" value="NC_016645.1"/>
</dbReference>
<dbReference type="GeneID" id="11594888"/>
<accession>G7VHQ2</accession>
<proteinExistence type="predicted"/>
<organism evidence="1 2">
    <name type="scientific">Pyrobaculum ferrireducens</name>
    <dbReference type="NCBI Taxonomy" id="1104324"/>
    <lineage>
        <taxon>Archaea</taxon>
        <taxon>Thermoproteota</taxon>
        <taxon>Thermoprotei</taxon>
        <taxon>Thermoproteales</taxon>
        <taxon>Thermoproteaceae</taxon>
        <taxon>Pyrobaculum</taxon>
    </lineage>
</organism>
<dbReference type="EMBL" id="CP003098">
    <property type="protein sequence ID" value="AET32074.1"/>
    <property type="molecule type" value="Genomic_DNA"/>
</dbReference>
<dbReference type="STRING" id="1104324.P186_0622"/>
<dbReference type="AlphaFoldDB" id="G7VHQ2"/>
<evidence type="ECO:0000313" key="1">
    <source>
        <dbReference type="EMBL" id="AET32074.1"/>
    </source>
</evidence>
<dbReference type="KEGG" id="pyr:P186_0622"/>
<evidence type="ECO:0000313" key="2">
    <source>
        <dbReference type="Proteomes" id="UP000005867"/>
    </source>
</evidence>
<keyword evidence="2" id="KW-1185">Reference proteome</keyword>
<dbReference type="HOGENOM" id="CLU_1811520_0_0_2"/>
<dbReference type="Proteomes" id="UP000005867">
    <property type="component" value="Chromosome"/>
</dbReference>